<dbReference type="PANTHER" id="PTHR39186">
    <property type="entry name" value="DUF2071 FAMILY PROTEIN"/>
    <property type="match status" value="1"/>
</dbReference>
<proteinExistence type="predicted"/>
<accession>A0ABS7UUP0</accession>
<dbReference type="Proteomes" id="UP001165287">
    <property type="component" value="Unassembled WGS sequence"/>
</dbReference>
<organism evidence="1 2">
    <name type="scientific">Metabacillus rhizolycopersici</name>
    <dbReference type="NCBI Taxonomy" id="2875709"/>
    <lineage>
        <taxon>Bacteria</taxon>
        <taxon>Bacillati</taxon>
        <taxon>Bacillota</taxon>
        <taxon>Bacilli</taxon>
        <taxon>Bacillales</taxon>
        <taxon>Bacillaceae</taxon>
        <taxon>Metabacillus</taxon>
    </lineage>
</organism>
<dbReference type="Gene3D" id="2.40.400.10">
    <property type="entry name" value="Acetoacetate decarboxylase-like"/>
    <property type="match status" value="1"/>
</dbReference>
<evidence type="ECO:0000313" key="2">
    <source>
        <dbReference type="Proteomes" id="UP001165287"/>
    </source>
</evidence>
<keyword evidence="2" id="KW-1185">Reference proteome</keyword>
<comment type="caution">
    <text evidence="1">The sequence shown here is derived from an EMBL/GenBank/DDBJ whole genome shotgun (WGS) entry which is preliminary data.</text>
</comment>
<dbReference type="EMBL" id="JAIQUM010000044">
    <property type="protein sequence ID" value="MBZ5752033.1"/>
    <property type="molecule type" value="Genomic_DNA"/>
</dbReference>
<dbReference type="RefSeq" id="WP_224140414.1">
    <property type="nucleotide sequence ID" value="NZ_JAIQUM010000044.1"/>
</dbReference>
<dbReference type="PANTHER" id="PTHR39186:SF1">
    <property type="entry name" value="DUF2071 DOMAIN-CONTAINING PROTEIN"/>
    <property type="match status" value="1"/>
</dbReference>
<evidence type="ECO:0000313" key="1">
    <source>
        <dbReference type="EMBL" id="MBZ5752033.1"/>
    </source>
</evidence>
<dbReference type="Pfam" id="PF09844">
    <property type="entry name" value="DUF2071"/>
    <property type="match status" value="1"/>
</dbReference>
<dbReference type="InterPro" id="IPR023375">
    <property type="entry name" value="ADC_dom_sf"/>
</dbReference>
<reference evidence="1" key="1">
    <citation type="submission" date="2024-05" db="EMBL/GenBank/DDBJ databases">
        <title>Metabacillus sp. nov., isolated from the rhizosphere soil of tomato plants.</title>
        <authorList>
            <person name="Ma R."/>
        </authorList>
    </citation>
    <scope>NUCLEOTIDE SEQUENCE</scope>
    <source>
        <strain evidence="1">DBTR6</strain>
    </source>
</reference>
<name>A0ABS7UUP0_9BACI</name>
<gene>
    <name evidence="1" type="ORF">K9V48_17690</name>
</gene>
<sequence>MNILNEISHRPYPLPSKKWIMRQTWKNLLFLHWPISPDALRPYIPFDLQIDTFDGYAWLGVVAFSVEGIYPRGLSSLSLTPNFPEINVRTYVTCDGKPGIYFLSLDVDDWASYTIAKRWYHLPYSFARIRYQKEGQTFHFKSIRKWTTNSTIKFKGEFIPLPEVYYGQKGTLDHWFTERYCLFSSDKRGNIYCGDIHHCPWPLQKVMTNIEENTLFSPFHFDLTKIKPISHFSRGVDTLFWNIKKKYP</sequence>
<protein>
    <submittedName>
        <fullName evidence="1">DUF2071 domain-containing protein</fullName>
    </submittedName>
</protein>
<dbReference type="SUPFAM" id="SSF160104">
    <property type="entry name" value="Acetoacetate decarboxylase-like"/>
    <property type="match status" value="1"/>
</dbReference>
<dbReference type="InterPro" id="IPR018644">
    <property type="entry name" value="DUF2071"/>
</dbReference>